<feature type="domain" description="Single Cache" evidence="6">
    <location>
        <begin position="26"/>
        <end position="77"/>
    </location>
</feature>
<reference evidence="8" key="1">
    <citation type="submission" date="2016-10" db="EMBL/GenBank/DDBJ databases">
        <authorList>
            <person name="Varghese N."/>
            <person name="Submissions S."/>
        </authorList>
    </citation>
    <scope>NUCLEOTIDE SEQUENCE [LARGE SCALE GENOMIC DNA]</scope>
    <source>
        <strain evidence="8">OK042</strain>
    </source>
</reference>
<dbReference type="AlphaFoldDB" id="A0A1I3ZEE4"/>
<evidence type="ECO:0000256" key="4">
    <source>
        <dbReference type="ARBA" id="ARBA00022989"/>
    </source>
</evidence>
<dbReference type="GO" id="GO:0005886">
    <property type="term" value="C:plasma membrane"/>
    <property type="evidence" value="ECO:0007669"/>
    <property type="project" value="UniProtKB-SubCell"/>
</dbReference>
<keyword evidence="4" id="KW-1133">Transmembrane helix</keyword>
<evidence type="ECO:0000313" key="8">
    <source>
        <dbReference type="Proteomes" id="UP000198915"/>
    </source>
</evidence>
<keyword evidence="3" id="KW-0812">Transmembrane</keyword>
<keyword evidence="2" id="KW-1003">Cell membrane</keyword>
<name>A0A1I3ZEE4_9BACL</name>
<dbReference type="Pfam" id="PF17200">
    <property type="entry name" value="sCache_2"/>
    <property type="match status" value="1"/>
</dbReference>
<dbReference type="RefSeq" id="WP_258957795.1">
    <property type="nucleotide sequence ID" value="NZ_FORT01000013.1"/>
</dbReference>
<evidence type="ECO:0000313" key="7">
    <source>
        <dbReference type="EMBL" id="SFK42081.1"/>
    </source>
</evidence>
<protein>
    <submittedName>
        <fullName evidence="7">Single Cache domain 2-containing protein</fullName>
    </submittedName>
</protein>
<keyword evidence="5" id="KW-0472">Membrane</keyword>
<dbReference type="EMBL" id="FORT01000013">
    <property type="protein sequence ID" value="SFK42081.1"/>
    <property type="molecule type" value="Genomic_DNA"/>
</dbReference>
<sequence>MCLLLLAVPSIVIGLKSYYSATANLNDLGARSLKNNVKLTLEMIDALNKYDEAGKISLEEAQEQVKQHILGPKQADGTFFMRDLIKKAIDGGDYTVYQLEDSKNPGKFQEKVAYAEMDPHWRWIVAAFLQSALPNRLSPWLLPSIV</sequence>
<evidence type="ECO:0000256" key="3">
    <source>
        <dbReference type="ARBA" id="ARBA00022692"/>
    </source>
</evidence>
<proteinExistence type="predicted"/>
<accession>A0A1I3ZEE4</accession>
<dbReference type="Gene3D" id="3.30.450.20">
    <property type="entry name" value="PAS domain"/>
    <property type="match status" value="1"/>
</dbReference>
<evidence type="ECO:0000256" key="1">
    <source>
        <dbReference type="ARBA" id="ARBA00004651"/>
    </source>
</evidence>
<comment type="subcellular location">
    <subcellularLocation>
        <location evidence="1">Cell membrane</location>
        <topology evidence="1">Multi-pass membrane protein</topology>
    </subcellularLocation>
</comment>
<dbReference type="InterPro" id="IPR033480">
    <property type="entry name" value="sCache_2"/>
</dbReference>
<evidence type="ECO:0000256" key="5">
    <source>
        <dbReference type="ARBA" id="ARBA00023136"/>
    </source>
</evidence>
<gene>
    <name evidence="7" type="ORF">SAMN05518846_11329</name>
</gene>
<evidence type="ECO:0000259" key="6">
    <source>
        <dbReference type="Pfam" id="PF17200"/>
    </source>
</evidence>
<keyword evidence="8" id="KW-1185">Reference proteome</keyword>
<dbReference type="STRING" id="1884381.SAMN05518846_11329"/>
<dbReference type="Proteomes" id="UP000198915">
    <property type="component" value="Unassembled WGS sequence"/>
</dbReference>
<organism evidence="7 8">
    <name type="scientific">Brevibacillus centrosporus</name>
    <dbReference type="NCBI Taxonomy" id="54910"/>
    <lineage>
        <taxon>Bacteria</taxon>
        <taxon>Bacillati</taxon>
        <taxon>Bacillota</taxon>
        <taxon>Bacilli</taxon>
        <taxon>Bacillales</taxon>
        <taxon>Paenibacillaceae</taxon>
        <taxon>Brevibacillus</taxon>
    </lineage>
</organism>
<evidence type="ECO:0000256" key="2">
    <source>
        <dbReference type="ARBA" id="ARBA00022475"/>
    </source>
</evidence>